<dbReference type="GO" id="GO:0005813">
    <property type="term" value="C:centrosome"/>
    <property type="evidence" value="ECO:0000318"/>
    <property type="project" value="GO_Central"/>
</dbReference>
<dbReference type="Proteomes" id="UP000007110">
    <property type="component" value="Unassembled WGS sequence"/>
</dbReference>
<dbReference type="GO" id="GO:0060271">
    <property type="term" value="P:cilium assembly"/>
    <property type="evidence" value="ECO:0000318"/>
    <property type="project" value="GO_Central"/>
</dbReference>
<dbReference type="PANTHER" id="PTHR23170">
    <property type="entry name" value="NY-REN-58 ANTIGEN"/>
    <property type="match status" value="1"/>
</dbReference>
<reference evidence="8" key="1">
    <citation type="submission" date="2015-02" db="EMBL/GenBank/DDBJ databases">
        <title>Genome sequencing for Strongylocentrotus purpuratus.</title>
        <authorList>
            <person name="Murali S."/>
            <person name="Liu Y."/>
            <person name="Vee V."/>
            <person name="English A."/>
            <person name="Wang M."/>
            <person name="Skinner E."/>
            <person name="Han Y."/>
            <person name="Muzny D.M."/>
            <person name="Worley K.C."/>
            <person name="Gibbs R.A."/>
        </authorList>
    </citation>
    <scope>NUCLEOTIDE SEQUENCE</scope>
</reference>
<accession>A0A7M7NNW3</accession>
<evidence type="ECO:0000256" key="1">
    <source>
        <dbReference type="ARBA" id="ARBA00004300"/>
    </source>
</evidence>
<feature type="compositionally biased region" description="Basic and acidic residues" evidence="6">
    <location>
        <begin position="771"/>
        <end position="781"/>
    </location>
</feature>
<evidence type="ECO:0000256" key="2">
    <source>
        <dbReference type="ARBA" id="ARBA00022490"/>
    </source>
</evidence>
<keyword evidence="4" id="KW-0206">Cytoskeleton</keyword>
<feature type="coiled-coil region" evidence="5">
    <location>
        <begin position="173"/>
        <end position="502"/>
    </location>
</feature>
<dbReference type="FunCoup" id="A0A7M7NNW3">
    <property type="interactions" value="225"/>
</dbReference>
<dbReference type="EnsemblMetazoa" id="XM_030983446">
    <property type="protein sequence ID" value="XP_030839306"/>
    <property type="gene ID" value="LOC115923157"/>
</dbReference>
<dbReference type="OMA" id="DAYKRKC"/>
<evidence type="ECO:0000313" key="8">
    <source>
        <dbReference type="Proteomes" id="UP000007110"/>
    </source>
</evidence>
<feature type="compositionally biased region" description="Basic and acidic residues" evidence="6">
    <location>
        <begin position="582"/>
        <end position="602"/>
    </location>
</feature>
<reference evidence="7" key="2">
    <citation type="submission" date="2021-01" db="UniProtKB">
        <authorList>
            <consortium name="EnsemblMetazoa"/>
        </authorList>
    </citation>
    <scope>IDENTIFICATION</scope>
</reference>
<feature type="region of interest" description="Disordered" evidence="6">
    <location>
        <begin position="582"/>
        <end position="612"/>
    </location>
</feature>
<evidence type="ECO:0000256" key="3">
    <source>
        <dbReference type="ARBA" id="ARBA00023054"/>
    </source>
</evidence>
<proteinExistence type="predicted"/>
<dbReference type="OrthoDB" id="311279at2759"/>
<evidence type="ECO:0000256" key="5">
    <source>
        <dbReference type="SAM" id="Coils"/>
    </source>
</evidence>
<name>A0A7M7NNW3_STRPU</name>
<evidence type="ECO:0000256" key="6">
    <source>
        <dbReference type="SAM" id="MobiDB-lite"/>
    </source>
</evidence>
<dbReference type="KEGG" id="spu:115923157"/>
<comment type="subcellular location">
    <subcellularLocation>
        <location evidence="1">Cytoplasm</location>
        <location evidence="1">Cytoskeleton</location>
        <location evidence="1">Microtubule organizing center</location>
        <location evidence="1">Centrosome</location>
    </subcellularLocation>
</comment>
<feature type="region of interest" description="Disordered" evidence="6">
    <location>
        <begin position="771"/>
        <end position="793"/>
    </location>
</feature>
<dbReference type="RefSeq" id="XP_030839306.1">
    <property type="nucleotide sequence ID" value="XM_030983446.1"/>
</dbReference>
<dbReference type="GO" id="GO:0051660">
    <property type="term" value="P:establishment of centrosome localization"/>
    <property type="evidence" value="ECO:0000318"/>
    <property type="project" value="GO_Central"/>
</dbReference>
<dbReference type="InterPro" id="IPR052116">
    <property type="entry name" value="Centro_Cilium_Assembly"/>
</dbReference>
<sequence length="793" mass="91437">MNVTMAFPGGTSLGPGFIGPSSNGLPLLTSTDTMGQFTGLGLGLGQPSGLGLSQGLDQRPVTHLNQETELQKMLTDERMRGEMHKTNYQMIKAEHTKLQDENSRLQRELEQVTADCQVMEERLQEGVNKINRELAIKCAELEEFRAQALTLDKLELIKLKIAEDLEQPFRERFTQLEQDVEHYRTEFNKLRYENSFIKSEYEHEQAEHKRVVEEIKMQYETEIKNLHRDKEAIVAKYSQENSHDSDKVRTLYRDNAQLNLKVKGLLTELDEIRAQREQSGLQSDHVSRLQARQLSEHATNIKALQSEKESLQLHMEQLTKELGLSQDTHRSLTTKTHDLEKQNMELRSRMEETLHRNKMEITDLKMAAMKTGGELEREKDGLVNELEGLKAKHEVLEKSLDAQTNAVADKEREVARKVQSVREEEWERINKLEGEKLELEGRLQEFERLKIDEESQRYADKENGQERIREAEKRCEQAERDLQLIKTKLEHHNTSLKDLEHEQTISTQLREKCTRLKAELQDTHAAEQELLMENDNIKASLEMYQNELVLAKAAMEKESELSNQRLSQHKMTWLDEKTQLERRLDEREGQARQAHKQRDDTTNAHAKRKQKYQKVVNKLQDKMQLLEAKNEQLELEKQALKNQIPKETYTKAVRKLRELQRRHNEFRNVLSSANVSQVPLGGVSFMTPSMTQPLDASSPFKTTQPIRFQIPQIQIHPVSTNKMGHHHDLSVIRSRLEELSDNQRLQMDALLGGVGGGGGGMGSVPLTARSEMDKENEDRALSPEGSGMDVLDL</sequence>
<protein>
    <submittedName>
        <fullName evidence="7">Uncharacterized protein</fullName>
    </submittedName>
</protein>
<keyword evidence="2" id="KW-0963">Cytoplasm</keyword>
<dbReference type="GeneID" id="115923157"/>
<dbReference type="PANTHER" id="PTHR23170:SF2">
    <property type="entry name" value="CENTROSOMAL PROTEIN OF 83 KDA"/>
    <property type="match status" value="1"/>
</dbReference>
<keyword evidence="8" id="KW-1185">Reference proteome</keyword>
<dbReference type="InParanoid" id="A0A7M7NNW3"/>
<evidence type="ECO:0000256" key="4">
    <source>
        <dbReference type="ARBA" id="ARBA00023212"/>
    </source>
</evidence>
<dbReference type="AlphaFoldDB" id="A0A7M7NNW3"/>
<organism evidence="7 8">
    <name type="scientific">Strongylocentrotus purpuratus</name>
    <name type="common">Purple sea urchin</name>
    <dbReference type="NCBI Taxonomy" id="7668"/>
    <lineage>
        <taxon>Eukaryota</taxon>
        <taxon>Metazoa</taxon>
        <taxon>Echinodermata</taxon>
        <taxon>Eleutherozoa</taxon>
        <taxon>Echinozoa</taxon>
        <taxon>Echinoidea</taxon>
        <taxon>Euechinoidea</taxon>
        <taxon>Echinacea</taxon>
        <taxon>Camarodonta</taxon>
        <taxon>Echinidea</taxon>
        <taxon>Strongylocentrotidae</taxon>
        <taxon>Strongylocentrotus</taxon>
    </lineage>
</organism>
<evidence type="ECO:0000313" key="7">
    <source>
        <dbReference type="EnsemblMetazoa" id="XP_030839306"/>
    </source>
</evidence>
<feature type="coiled-coil region" evidence="5">
    <location>
        <begin position="88"/>
        <end position="147"/>
    </location>
</feature>
<keyword evidence="3 5" id="KW-0175">Coiled coil</keyword>
<dbReference type="GO" id="GO:0005814">
    <property type="term" value="C:centriole"/>
    <property type="evidence" value="ECO:0000318"/>
    <property type="project" value="GO_Central"/>
</dbReference>
<dbReference type="GO" id="GO:0005794">
    <property type="term" value="C:Golgi apparatus"/>
    <property type="evidence" value="ECO:0000318"/>
    <property type="project" value="GO_Central"/>
</dbReference>
<dbReference type="GO" id="GO:0097539">
    <property type="term" value="C:ciliary transition fiber"/>
    <property type="evidence" value="ECO:0000318"/>
    <property type="project" value="GO_Central"/>
</dbReference>